<dbReference type="PANTHER" id="PTHR33473">
    <property type="entry name" value="ATP-DEPENDENT CLP PROTEASE ADAPTER PROTEIN CLPS1, CHLOROPLASTIC"/>
    <property type="match status" value="1"/>
</dbReference>
<accession>A0A9D1PVY6</accession>
<dbReference type="GO" id="GO:0006508">
    <property type="term" value="P:proteolysis"/>
    <property type="evidence" value="ECO:0007669"/>
    <property type="project" value="UniProtKB-UniRule"/>
</dbReference>
<dbReference type="Pfam" id="PF02617">
    <property type="entry name" value="ClpS"/>
    <property type="match status" value="1"/>
</dbReference>
<comment type="function">
    <text evidence="1">Involved in the modulation of the specificity of the ClpAP-mediated ATP-dependent protein degradation.</text>
</comment>
<name>A0A9D1PVY6_9BACT</name>
<evidence type="ECO:0000313" key="3">
    <source>
        <dbReference type="EMBL" id="HIV99607.1"/>
    </source>
</evidence>
<reference evidence="3" key="1">
    <citation type="journal article" date="2021" name="PeerJ">
        <title>Extensive microbial diversity within the chicken gut microbiome revealed by metagenomics and culture.</title>
        <authorList>
            <person name="Gilroy R."/>
            <person name="Ravi A."/>
            <person name="Getino M."/>
            <person name="Pursley I."/>
            <person name="Horton D.L."/>
            <person name="Alikhan N.F."/>
            <person name="Baker D."/>
            <person name="Gharbi K."/>
            <person name="Hall N."/>
            <person name="Watson M."/>
            <person name="Adriaenssens E.M."/>
            <person name="Foster-Nyarko E."/>
            <person name="Jarju S."/>
            <person name="Secka A."/>
            <person name="Antonio M."/>
            <person name="Oren A."/>
            <person name="Chaudhuri R.R."/>
            <person name="La Ragione R."/>
            <person name="Hildebrand F."/>
            <person name="Pallen M.J."/>
        </authorList>
    </citation>
    <scope>NUCLEOTIDE SEQUENCE</scope>
    <source>
        <strain evidence="3">ChiHecec2B26-446</strain>
    </source>
</reference>
<comment type="subunit">
    <text evidence="1">Binds to the N-terminal domain of the chaperone ClpA.</text>
</comment>
<sequence>MSDSHTLTPDGESTVLLEPQLKEPPRFAVYLHNDNYTTMDFVVMILREVFFKNEEEAIALMLKVHTEGIARCGSYVKEIAQTKILQVADRARLAGFPLLCTMEEE</sequence>
<dbReference type="SUPFAM" id="SSF54736">
    <property type="entry name" value="ClpS-like"/>
    <property type="match status" value="1"/>
</dbReference>
<comment type="similarity">
    <text evidence="1">Belongs to the ClpS family.</text>
</comment>
<dbReference type="Gene3D" id="3.30.1390.10">
    <property type="match status" value="1"/>
</dbReference>
<dbReference type="InterPro" id="IPR003769">
    <property type="entry name" value="ClpS_core"/>
</dbReference>
<keyword evidence="3" id="KW-0645">Protease</keyword>
<organism evidence="3 4">
    <name type="scientific">Candidatus Desulfovibrio intestinipullorum</name>
    <dbReference type="NCBI Taxonomy" id="2838536"/>
    <lineage>
        <taxon>Bacteria</taxon>
        <taxon>Pseudomonadati</taxon>
        <taxon>Thermodesulfobacteriota</taxon>
        <taxon>Desulfovibrionia</taxon>
        <taxon>Desulfovibrionales</taxon>
        <taxon>Desulfovibrionaceae</taxon>
        <taxon>Desulfovibrio</taxon>
    </lineage>
</organism>
<dbReference type="HAMAP" id="MF_00302">
    <property type="entry name" value="ClpS"/>
    <property type="match status" value="1"/>
</dbReference>
<dbReference type="EMBL" id="DXHV01000005">
    <property type="protein sequence ID" value="HIV99607.1"/>
    <property type="molecule type" value="Genomic_DNA"/>
</dbReference>
<proteinExistence type="inferred from homology"/>
<keyword evidence="3" id="KW-0378">Hydrolase</keyword>
<evidence type="ECO:0000256" key="1">
    <source>
        <dbReference type="HAMAP-Rule" id="MF_00302"/>
    </source>
</evidence>
<dbReference type="Proteomes" id="UP000886752">
    <property type="component" value="Unassembled WGS sequence"/>
</dbReference>
<dbReference type="PANTHER" id="PTHR33473:SF19">
    <property type="entry name" value="ATP-DEPENDENT CLP PROTEASE ADAPTER PROTEIN CLPS"/>
    <property type="match status" value="1"/>
</dbReference>
<dbReference type="InterPro" id="IPR022935">
    <property type="entry name" value="ClpS"/>
</dbReference>
<protein>
    <recommendedName>
        <fullName evidence="1">ATP-dependent Clp protease adapter protein ClpS</fullName>
    </recommendedName>
</protein>
<comment type="caution">
    <text evidence="3">The sequence shown here is derived from an EMBL/GenBank/DDBJ whole genome shotgun (WGS) entry which is preliminary data.</text>
</comment>
<gene>
    <name evidence="1" type="primary">clpS</name>
    <name evidence="3" type="ORF">H9894_00180</name>
</gene>
<dbReference type="GO" id="GO:0008233">
    <property type="term" value="F:peptidase activity"/>
    <property type="evidence" value="ECO:0007669"/>
    <property type="project" value="UniProtKB-KW"/>
</dbReference>
<evidence type="ECO:0000259" key="2">
    <source>
        <dbReference type="Pfam" id="PF02617"/>
    </source>
</evidence>
<dbReference type="GO" id="GO:0030163">
    <property type="term" value="P:protein catabolic process"/>
    <property type="evidence" value="ECO:0007669"/>
    <property type="project" value="InterPro"/>
</dbReference>
<dbReference type="InterPro" id="IPR014719">
    <property type="entry name" value="Ribosomal_bL12_C/ClpS-like"/>
</dbReference>
<reference evidence="3" key="2">
    <citation type="submission" date="2021-04" db="EMBL/GenBank/DDBJ databases">
        <authorList>
            <person name="Gilroy R."/>
        </authorList>
    </citation>
    <scope>NUCLEOTIDE SEQUENCE</scope>
    <source>
        <strain evidence="3">ChiHecec2B26-446</strain>
    </source>
</reference>
<dbReference type="FunFam" id="3.30.1390.10:FF:000002">
    <property type="entry name" value="ATP-dependent Clp protease adapter protein ClpS"/>
    <property type="match status" value="1"/>
</dbReference>
<dbReference type="AlphaFoldDB" id="A0A9D1PVY6"/>
<evidence type="ECO:0000313" key="4">
    <source>
        <dbReference type="Proteomes" id="UP000886752"/>
    </source>
</evidence>
<feature type="domain" description="Adaptor protein ClpS core" evidence="2">
    <location>
        <begin position="22"/>
        <end position="101"/>
    </location>
</feature>